<keyword evidence="3" id="KW-1185">Reference proteome</keyword>
<evidence type="ECO:0000313" key="2">
    <source>
        <dbReference type="EMBL" id="PWK55162.1"/>
    </source>
</evidence>
<dbReference type="EMBL" id="QGGV01000008">
    <property type="protein sequence ID" value="PWK55162.1"/>
    <property type="molecule type" value="Genomic_DNA"/>
</dbReference>
<accession>A0A316G3B9</accession>
<evidence type="ECO:0000256" key="1">
    <source>
        <dbReference type="SAM" id="MobiDB-lite"/>
    </source>
</evidence>
<sequence>MKVVSFPAAPTQTQKATRRPARPMTLFLHVRRSTLIMHIADSRADDTSGRAEAK</sequence>
<name>A0A316G3B9_9RHOB</name>
<reference evidence="2 3" key="1">
    <citation type="submission" date="2018-05" db="EMBL/GenBank/DDBJ databases">
        <title>Genomic Encyclopedia of Type Strains, Phase IV (KMG-IV): sequencing the most valuable type-strain genomes for metagenomic binning, comparative biology and taxonomic classification.</title>
        <authorList>
            <person name="Goeker M."/>
        </authorList>
    </citation>
    <scope>NUCLEOTIDE SEQUENCE [LARGE SCALE GENOMIC DNA]</scope>
    <source>
        <strain evidence="2 3">DSM 103371</strain>
    </source>
</reference>
<evidence type="ECO:0000313" key="3">
    <source>
        <dbReference type="Proteomes" id="UP000245390"/>
    </source>
</evidence>
<proteinExistence type="predicted"/>
<comment type="caution">
    <text evidence="2">The sequence shown here is derived from an EMBL/GenBank/DDBJ whole genome shotgun (WGS) entry which is preliminary data.</text>
</comment>
<organism evidence="2 3">
    <name type="scientific">Silicimonas algicola</name>
    <dbReference type="NCBI Taxonomy" id="1826607"/>
    <lineage>
        <taxon>Bacteria</taxon>
        <taxon>Pseudomonadati</taxon>
        <taxon>Pseudomonadota</taxon>
        <taxon>Alphaproteobacteria</taxon>
        <taxon>Rhodobacterales</taxon>
        <taxon>Paracoccaceae</taxon>
    </lineage>
</organism>
<dbReference type="Proteomes" id="UP000245390">
    <property type="component" value="Unassembled WGS sequence"/>
</dbReference>
<protein>
    <submittedName>
        <fullName evidence="2">Uncharacterized protein</fullName>
    </submittedName>
</protein>
<dbReference type="AlphaFoldDB" id="A0A316G3B9"/>
<feature type="region of interest" description="Disordered" evidence="1">
    <location>
        <begin position="1"/>
        <end position="22"/>
    </location>
</feature>
<gene>
    <name evidence="2" type="ORF">C8D95_10838</name>
</gene>